<name>A0A674PC15_TAKRU</name>
<dbReference type="Pfam" id="PF07894">
    <property type="entry name" value="SACK1"/>
    <property type="match status" value="1"/>
</dbReference>
<reference evidence="6" key="3">
    <citation type="submission" date="2025-09" db="UniProtKB">
        <authorList>
            <consortium name="Ensembl"/>
        </authorList>
    </citation>
    <scope>IDENTIFICATION</scope>
</reference>
<feature type="region of interest" description="Disordered" evidence="4">
    <location>
        <begin position="393"/>
        <end position="438"/>
    </location>
</feature>
<organism evidence="6 7">
    <name type="scientific">Takifugu rubripes</name>
    <name type="common">Japanese pufferfish</name>
    <name type="synonym">Fugu rubripes</name>
    <dbReference type="NCBI Taxonomy" id="31033"/>
    <lineage>
        <taxon>Eukaryota</taxon>
        <taxon>Metazoa</taxon>
        <taxon>Chordata</taxon>
        <taxon>Craniata</taxon>
        <taxon>Vertebrata</taxon>
        <taxon>Euteleostomi</taxon>
        <taxon>Actinopterygii</taxon>
        <taxon>Neopterygii</taxon>
        <taxon>Teleostei</taxon>
        <taxon>Neoteleostei</taxon>
        <taxon>Acanthomorphata</taxon>
        <taxon>Eupercaria</taxon>
        <taxon>Tetraodontiformes</taxon>
        <taxon>Tetradontoidea</taxon>
        <taxon>Tetraodontidae</taxon>
        <taxon>Takifugu</taxon>
    </lineage>
</organism>
<dbReference type="SUPFAM" id="SSF56024">
    <property type="entry name" value="Phospholipase D/nuclease"/>
    <property type="match status" value="1"/>
</dbReference>
<comment type="subcellular location">
    <subcellularLocation>
        <location evidence="1">Cytoplasm</location>
    </subcellularLocation>
</comment>
<reference evidence="6" key="2">
    <citation type="submission" date="2025-08" db="UniProtKB">
        <authorList>
            <consortium name="Ensembl"/>
        </authorList>
    </citation>
    <scope>IDENTIFICATION</scope>
</reference>
<keyword evidence="7" id="KW-1185">Reference proteome</keyword>
<evidence type="ECO:0000256" key="2">
    <source>
        <dbReference type="ARBA" id="ARBA00006937"/>
    </source>
</evidence>
<evidence type="ECO:0000259" key="5">
    <source>
        <dbReference type="Pfam" id="PF07894"/>
    </source>
</evidence>
<dbReference type="Gene3D" id="3.30.870.10">
    <property type="entry name" value="Endonuclease Chain A"/>
    <property type="match status" value="1"/>
</dbReference>
<dbReference type="PANTHER" id="PTHR16181">
    <property type="entry name" value="PROTEIN FAM83A-RELATED"/>
    <property type="match status" value="1"/>
</dbReference>
<dbReference type="OMA" id="QDQKRMT"/>
<dbReference type="FunCoup" id="A0A674PC15">
    <property type="interactions" value="1497"/>
</dbReference>
<dbReference type="GO" id="GO:0007165">
    <property type="term" value="P:signal transduction"/>
    <property type="evidence" value="ECO:0007669"/>
    <property type="project" value="TreeGrafter"/>
</dbReference>
<evidence type="ECO:0000313" key="6">
    <source>
        <dbReference type="Ensembl" id="ENSTRUP00000083221.1"/>
    </source>
</evidence>
<dbReference type="GeneTree" id="ENSGT00940000160254"/>
<protein>
    <submittedName>
        <fullName evidence="6">Family with sequence similarity 83 member C</fullName>
    </submittedName>
</protein>
<proteinExistence type="inferred from homology"/>
<dbReference type="InterPro" id="IPR012461">
    <property type="entry name" value="SACK1"/>
</dbReference>
<evidence type="ECO:0000256" key="1">
    <source>
        <dbReference type="ARBA" id="ARBA00004496"/>
    </source>
</evidence>
<dbReference type="AlphaFoldDB" id="A0A674PC15"/>
<sequence length="470" mass="52356">GSRAKPLGKLASRLEEVKNPWRQVASLELSHNEAARLATDALLELGEKEYRRVLAEERELNFLSPLELRYISQHAARTGSPDSSGPAERDCGDGDAASELTSGTYFPMMSDEEPPILELGWPESPSRYGPSETQIYFQRDKTHNVKDLIRSLINKAAKVIAMVMDIFTDVDLLCDLMEASNKRRVPVYVLLDEKNLTYFTDMCSALDIQHSHLSNMRIRSVRGDTYCTKSGKKFSGQVLEKFMIIDCEEVIAGSYSFTWLSAQVHSNMVMHFSGRIADSFDREFRCLYADSQIIDCLSDPEEEGLPYYPPFLTTMVPGAAALDLVSDRYADATSSKFQAMGLYEHKASPFQGAGPASSSAKTRSPSPVLAPKHRTPPTPFLNKFTDLFLAPASRDRDGARGPSPWGGPDLSQAEPESQQSPPPPPSPAAVMSRHDQKRMTLGHSKLDLVNQYNQMKSKQVYSRFELKTPD</sequence>
<dbReference type="InterPro" id="IPR050944">
    <property type="entry name" value="FAM83"/>
</dbReference>
<dbReference type="Proteomes" id="UP000005226">
    <property type="component" value="Chromosome 19"/>
</dbReference>
<dbReference type="InParanoid" id="A0A674PC15"/>
<dbReference type="Ensembl" id="ENSTRUT00000075175.1">
    <property type="protein sequence ID" value="ENSTRUP00000083221.1"/>
    <property type="gene ID" value="ENSTRUG00000031603.1"/>
</dbReference>
<dbReference type="PANTHER" id="PTHR16181:SF29">
    <property type="entry name" value="PROTEIN FAM83A-RELATED"/>
    <property type="match status" value="1"/>
</dbReference>
<evidence type="ECO:0000313" key="7">
    <source>
        <dbReference type="Proteomes" id="UP000005226"/>
    </source>
</evidence>
<accession>A0A674PC15</accession>
<feature type="domain" description="Scaffolding anchor of CK1" evidence="5">
    <location>
        <begin position="20"/>
        <end position="292"/>
    </location>
</feature>
<feature type="compositionally biased region" description="Polar residues" evidence="4">
    <location>
        <begin position="356"/>
        <end position="365"/>
    </location>
</feature>
<dbReference type="FunFam" id="3.30.870.10:FF:000004">
    <property type="entry name" value="protein FAM83H isoform X2"/>
    <property type="match status" value="1"/>
</dbReference>
<gene>
    <name evidence="6" type="primary">fam83c</name>
</gene>
<keyword evidence="3" id="KW-0963">Cytoplasm</keyword>
<dbReference type="GO" id="GO:0019901">
    <property type="term" value="F:protein kinase binding"/>
    <property type="evidence" value="ECO:0007669"/>
    <property type="project" value="TreeGrafter"/>
</dbReference>
<feature type="region of interest" description="Disordered" evidence="4">
    <location>
        <begin position="75"/>
        <end position="96"/>
    </location>
</feature>
<dbReference type="GO" id="GO:0005737">
    <property type="term" value="C:cytoplasm"/>
    <property type="evidence" value="ECO:0007669"/>
    <property type="project" value="UniProtKB-SubCell"/>
</dbReference>
<evidence type="ECO:0000256" key="3">
    <source>
        <dbReference type="ARBA" id="ARBA00022490"/>
    </source>
</evidence>
<evidence type="ECO:0000256" key="4">
    <source>
        <dbReference type="SAM" id="MobiDB-lite"/>
    </source>
</evidence>
<reference evidence="6 7" key="1">
    <citation type="journal article" date="2011" name="Genome Biol. Evol.">
        <title>Integration of the genetic map and genome assembly of fugu facilitates insights into distinct features of genome evolution in teleosts and mammals.</title>
        <authorList>
            <person name="Kai W."/>
            <person name="Kikuchi K."/>
            <person name="Tohari S."/>
            <person name="Chew A.K."/>
            <person name="Tay A."/>
            <person name="Fujiwara A."/>
            <person name="Hosoya S."/>
            <person name="Suetake H."/>
            <person name="Naruse K."/>
            <person name="Brenner S."/>
            <person name="Suzuki Y."/>
            <person name="Venkatesh B."/>
        </authorList>
    </citation>
    <scope>NUCLEOTIDE SEQUENCE [LARGE SCALE GENOMIC DNA]</scope>
</reference>
<comment type="similarity">
    <text evidence="2">Belongs to the FAM83 family.</text>
</comment>
<feature type="region of interest" description="Disordered" evidence="4">
    <location>
        <begin position="350"/>
        <end position="381"/>
    </location>
</feature>